<dbReference type="RefSeq" id="WP_015010456.1">
    <property type="nucleotide sequence ID" value="NC_018704.1"/>
</dbReference>
<feature type="transmembrane region" description="Helical" evidence="6">
    <location>
        <begin position="137"/>
        <end position="157"/>
    </location>
</feature>
<dbReference type="PANTHER" id="PTHR43701">
    <property type="entry name" value="MEMBRANE TRANSPORTER PROTEIN MJ0441-RELATED"/>
    <property type="match status" value="1"/>
</dbReference>
<reference evidence="7 8" key="1">
    <citation type="submission" date="2011-01" db="EMBL/GenBank/DDBJ databases">
        <title>Whole genome sequence of Amphibacillus xylinus NBRC 15112.</title>
        <authorList>
            <person name="Nakazawa H."/>
            <person name="Katano Y."/>
            <person name="Nakamura S."/>
            <person name="Sasagawa M."/>
            <person name="Fukada J."/>
            <person name="Arai T."/>
            <person name="Sasakura N."/>
            <person name="Mochizuki D."/>
            <person name="Hosoyama A."/>
            <person name="Harada K."/>
            <person name="Horikawa H."/>
            <person name="Kato Y."/>
            <person name="Harada T."/>
            <person name="Sasaki K."/>
            <person name="Sekiguchi M."/>
            <person name="Hodoyama M."/>
            <person name="Nishiko R."/>
            <person name="Narita H."/>
            <person name="Hanamaki A."/>
            <person name="Hata C."/>
            <person name="Konno Y."/>
            <person name="Niimura Y."/>
            <person name="Yamazaki S."/>
            <person name="Fujita N."/>
        </authorList>
    </citation>
    <scope>NUCLEOTIDE SEQUENCE [LARGE SCALE GENOMIC DNA]</scope>
    <source>
        <strain evidence="8">ATCC 51415 / DSM 6626 / JCM 7361 / LMG 17667 / NBRC 15112 / Ep01</strain>
    </source>
</reference>
<name>K0IZ89_AMPXN</name>
<dbReference type="PANTHER" id="PTHR43701:SF2">
    <property type="entry name" value="MEMBRANE TRANSPORTER PROTEIN YJNA-RELATED"/>
    <property type="match status" value="1"/>
</dbReference>
<feature type="transmembrane region" description="Helical" evidence="6">
    <location>
        <begin position="236"/>
        <end position="256"/>
    </location>
</feature>
<gene>
    <name evidence="7" type="ordered locus">AXY_17330</name>
</gene>
<feature type="transmembrane region" description="Helical" evidence="6">
    <location>
        <begin position="99"/>
        <end position="121"/>
    </location>
</feature>
<accession>K0IZ89</accession>
<feature type="transmembrane region" description="Helical" evidence="6">
    <location>
        <begin position="203"/>
        <end position="224"/>
    </location>
</feature>
<keyword evidence="8" id="KW-1185">Reference proteome</keyword>
<comment type="similarity">
    <text evidence="2 6">Belongs to the 4-toluene sulfonate uptake permease (TSUP) (TC 2.A.102) family.</text>
</comment>
<evidence type="ECO:0000256" key="5">
    <source>
        <dbReference type="ARBA" id="ARBA00023136"/>
    </source>
</evidence>
<evidence type="ECO:0000256" key="6">
    <source>
        <dbReference type="RuleBase" id="RU363041"/>
    </source>
</evidence>
<dbReference type="eggNOG" id="COG0730">
    <property type="taxonomic scope" value="Bacteria"/>
</dbReference>
<organism evidence="7 8">
    <name type="scientific">Amphibacillus xylanus (strain ATCC 51415 / DSM 6626 / JCM 7361 / LMG 17667 / NBRC 15112 / Ep01)</name>
    <dbReference type="NCBI Taxonomy" id="698758"/>
    <lineage>
        <taxon>Bacteria</taxon>
        <taxon>Bacillati</taxon>
        <taxon>Bacillota</taxon>
        <taxon>Bacilli</taxon>
        <taxon>Bacillales</taxon>
        <taxon>Bacillaceae</taxon>
        <taxon>Amphibacillus</taxon>
    </lineage>
</organism>
<evidence type="ECO:0000313" key="8">
    <source>
        <dbReference type="Proteomes" id="UP000006294"/>
    </source>
</evidence>
<dbReference type="InterPro" id="IPR002781">
    <property type="entry name" value="TM_pro_TauE-like"/>
</dbReference>
<keyword evidence="5 6" id="KW-0472">Membrane</keyword>
<dbReference type="OrthoDB" id="3181470at2"/>
<comment type="subcellular location">
    <subcellularLocation>
        <location evidence="6">Cell membrane</location>
        <topology evidence="6">Multi-pass membrane protein</topology>
    </subcellularLocation>
    <subcellularLocation>
        <location evidence="1">Membrane</location>
        <topology evidence="1">Multi-pass membrane protein</topology>
    </subcellularLocation>
</comment>
<evidence type="ECO:0000256" key="1">
    <source>
        <dbReference type="ARBA" id="ARBA00004141"/>
    </source>
</evidence>
<dbReference type="InterPro" id="IPR051598">
    <property type="entry name" value="TSUP/Inactive_protease-like"/>
</dbReference>
<dbReference type="STRING" id="698758.AXY_17330"/>
<protein>
    <recommendedName>
        <fullName evidence="6">Probable membrane transporter protein</fullName>
    </recommendedName>
</protein>
<feature type="transmembrane region" description="Helical" evidence="6">
    <location>
        <begin position="73"/>
        <end position="93"/>
    </location>
</feature>
<dbReference type="GO" id="GO:0005886">
    <property type="term" value="C:plasma membrane"/>
    <property type="evidence" value="ECO:0007669"/>
    <property type="project" value="UniProtKB-SubCell"/>
</dbReference>
<feature type="transmembrane region" description="Helical" evidence="6">
    <location>
        <begin position="41"/>
        <end position="61"/>
    </location>
</feature>
<dbReference type="EMBL" id="AP012050">
    <property type="protein sequence ID" value="BAM47865.1"/>
    <property type="molecule type" value="Genomic_DNA"/>
</dbReference>
<evidence type="ECO:0000256" key="3">
    <source>
        <dbReference type="ARBA" id="ARBA00022692"/>
    </source>
</evidence>
<feature type="transmembrane region" description="Helical" evidence="6">
    <location>
        <begin position="177"/>
        <end position="196"/>
    </location>
</feature>
<evidence type="ECO:0000256" key="2">
    <source>
        <dbReference type="ARBA" id="ARBA00009142"/>
    </source>
</evidence>
<dbReference type="HOGENOM" id="CLU_045498_8_0_9"/>
<dbReference type="Proteomes" id="UP000006294">
    <property type="component" value="Chromosome"/>
</dbReference>
<sequence>MGTVILYFLISLLASTIGAIAGIGGGVFIKPILDFLGDYPLATIGILSSTTVFTMSLVSLWTRRREVKVMDRATSLLLALGAVIGGLVGKVIFKYLATYSWVGNVQTISLIIIFSAVLLYVQFKDTFPSFYIKNKSVILAMGLALGVLSAFLDIGGGPHNIAILSLFFAMDAKKSSLYSLFIICFSQLSGLLFTFISTSLSSLSLNMLPGMIIGGVLGGALGSNLSKWFTIRAVEIVFKLSLAGLVLLNLYNLYLYL</sequence>
<keyword evidence="6" id="KW-1003">Cell membrane</keyword>
<feature type="transmembrane region" description="Helical" evidence="6">
    <location>
        <begin position="7"/>
        <end position="29"/>
    </location>
</feature>
<keyword evidence="4 6" id="KW-1133">Transmembrane helix</keyword>
<proteinExistence type="inferred from homology"/>
<keyword evidence="3 6" id="KW-0812">Transmembrane</keyword>
<dbReference type="Pfam" id="PF01925">
    <property type="entry name" value="TauE"/>
    <property type="match status" value="1"/>
</dbReference>
<dbReference type="KEGG" id="axl:AXY_17330"/>
<evidence type="ECO:0000256" key="4">
    <source>
        <dbReference type="ARBA" id="ARBA00022989"/>
    </source>
</evidence>
<evidence type="ECO:0000313" key="7">
    <source>
        <dbReference type="EMBL" id="BAM47865.1"/>
    </source>
</evidence>
<dbReference type="AlphaFoldDB" id="K0IZ89"/>